<sequence>MAAGAATVAVEGYEHTLKNLCTPVIAIALSRYGRQLWASRTSRPPGQSVQDLAQRAIKELDPTRYHHHPDSGYMSSRFNRLVPQVTSARIVHQARHGEAGRAPGRHVALWVSGSDHIIRVTVVSVHPLSQKRAISVVLLAFRWSHDALCRAIDQHGCDVGGTRAFDVTVRFSKSTAAADPVYDQSPGPRSLPALVPVLRQILSSTFFTVATL</sequence>
<gene>
    <name evidence="1" type="ORF">GCK32_013580</name>
</gene>
<dbReference type="EMBL" id="WIXE01012095">
    <property type="protein sequence ID" value="KAK5976235.1"/>
    <property type="molecule type" value="Genomic_DNA"/>
</dbReference>
<dbReference type="Proteomes" id="UP001331761">
    <property type="component" value="Unassembled WGS sequence"/>
</dbReference>
<organism evidence="1 2">
    <name type="scientific">Trichostrongylus colubriformis</name>
    <name type="common">Black scour worm</name>
    <dbReference type="NCBI Taxonomy" id="6319"/>
    <lineage>
        <taxon>Eukaryota</taxon>
        <taxon>Metazoa</taxon>
        <taxon>Ecdysozoa</taxon>
        <taxon>Nematoda</taxon>
        <taxon>Chromadorea</taxon>
        <taxon>Rhabditida</taxon>
        <taxon>Rhabditina</taxon>
        <taxon>Rhabditomorpha</taxon>
        <taxon>Strongyloidea</taxon>
        <taxon>Trichostrongylidae</taxon>
        <taxon>Trichostrongylus</taxon>
    </lineage>
</organism>
<proteinExistence type="predicted"/>
<protein>
    <submittedName>
        <fullName evidence="1">Uncharacterized protein</fullName>
    </submittedName>
</protein>
<keyword evidence="2" id="KW-1185">Reference proteome</keyword>
<evidence type="ECO:0000313" key="2">
    <source>
        <dbReference type="Proteomes" id="UP001331761"/>
    </source>
</evidence>
<accession>A0AAN8FFQ5</accession>
<dbReference type="AlphaFoldDB" id="A0AAN8FFQ5"/>
<reference evidence="1 2" key="1">
    <citation type="submission" date="2019-10" db="EMBL/GenBank/DDBJ databases">
        <title>Assembly and Annotation for the nematode Trichostrongylus colubriformis.</title>
        <authorList>
            <person name="Martin J."/>
        </authorList>
    </citation>
    <scope>NUCLEOTIDE SEQUENCE [LARGE SCALE GENOMIC DNA]</scope>
    <source>
        <strain evidence="1">G859</strain>
        <tissue evidence="1">Whole worm</tissue>
    </source>
</reference>
<comment type="caution">
    <text evidence="1">The sequence shown here is derived from an EMBL/GenBank/DDBJ whole genome shotgun (WGS) entry which is preliminary data.</text>
</comment>
<name>A0AAN8FFQ5_TRICO</name>
<evidence type="ECO:0000313" key="1">
    <source>
        <dbReference type="EMBL" id="KAK5976235.1"/>
    </source>
</evidence>